<dbReference type="Proteomes" id="UP000218023">
    <property type="component" value="Unassembled WGS sequence"/>
</dbReference>
<organism evidence="2 3">
    <name type="scientific">Paracoccus salipaludis</name>
    <dbReference type="NCBI Taxonomy" id="2032623"/>
    <lineage>
        <taxon>Bacteria</taxon>
        <taxon>Pseudomonadati</taxon>
        <taxon>Pseudomonadota</taxon>
        <taxon>Alphaproteobacteria</taxon>
        <taxon>Rhodobacterales</taxon>
        <taxon>Paracoccaceae</taxon>
        <taxon>Paracoccus</taxon>
    </lineage>
</organism>
<name>A0A2A2GGV0_9RHOB</name>
<evidence type="ECO:0000313" key="3">
    <source>
        <dbReference type="Proteomes" id="UP000218023"/>
    </source>
</evidence>
<keyword evidence="1" id="KW-0472">Membrane</keyword>
<feature type="transmembrane region" description="Helical" evidence="1">
    <location>
        <begin position="118"/>
        <end position="135"/>
    </location>
</feature>
<comment type="caution">
    <text evidence="2">The sequence shown here is derived from an EMBL/GenBank/DDBJ whole genome shotgun (WGS) entry which is preliminary data.</text>
</comment>
<feature type="transmembrane region" description="Helical" evidence="1">
    <location>
        <begin position="47"/>
        <end position="70"/>
    </location>
</feature>
<keyword evidence="1" id="KW-0812">Transmembrane</keyword>
<sequence>MAGSLPWAPVAVGICLIFLAVALYLHGRTGVEYSFLYRDANAIAGNPFYYGILENLTAVLMISSGSILLFTAATGKWASADPFGFSLCMGLLTTVMGLDDLLMLHESAPFFHWRLKEAHVYLVYAALLVFSVSFYRRIFLSTPFPLLAMALAALALGGMEDMLGFGSGIEDYLEIVGFSFWFCYIVATSVALKK</sequence>
<evidence type="ECO:0000313" key="2">
    <source>
        <dbReference type="EMBL" id="PAU96109.1"/>
    </source>
</evidence>
<dbReference type="AlphaFoldDB" id="A0A2A2GGV0"/>
<keyword evidence="3" id="KW-1185">Reference proteome</keyword>
<dbReference type="OrthoDB" id="8117011at2"/>
<evidence type="ECO:0000256" key="1">
    <source>
        <dbReference type="SAM" id="Phobius"/>
    </source>
</evidence>
<proteinExistence type="predicted"/>
<dbReference type="RefSeq" id="WP_095641241.1">
    <property type="nucleotide sequence ID" value="NZ_NSJZ01000021.1"/>
</dbReference>
<keyword evidence="1" id="KW-1133">Transmembrane helix</keyword>
<accession>A0A2A2GGV0</accession>
<feature type="transmembrane region" description="Helical" evidence="1">
    <location>
        <begin position="172"/>
        <end position="192"/>
    </location>
</feature>
<gene>
    <name evidence="2" type="ORF">CK240_15515</name>
</gene>
<feature type="transmembrane region" description="Helical" evidence="1">
    <location>
        <begin position="147"/>
        <end position="166"/>
    </location>
</feature>
<reference evidence="2 3" key="1">
    <citation type="submission" date="2017-09" db="EMBL/GenBank/DDBJ databases">
        <title>Paracoccus alkalisoli sp. nov., isolated from saline alkaline soil.</title>
        <authorList>
            <person name="Dong X."/>
            <person name="Zhang G."/>
        </authorList>
    </citation>
    <scope>NUCLEOTIDE SEQUENCE [LARGE SCALE GENOMIC DNA]</scope>
    <source>
        <strain evidence="2 3">WN007</strain>
    </source>
</reference>
<protein>
    <recommendedName>
        <fullName evidence="4">DUF998 domain-containing protein</fullName>
    </recommendedName>
</protein>
<feature type="transmembrane region" description="Helical" evidence="1">
    <location>
        <begin position="7"/>
        <end position="27"/>
    </location>
</feature>
<dbReference type="EMBL" id="NSJZ01000021">
    <property type="protein sequence ID" value="PAU96109.1"/>
    <property type="molecule type" value="Genomic_DNA"/>
</dbReference>
<evidence type="ECO:0008006" key="4">
    <source>
        <dbReference type="Google" id="ProtNLM"/>
    </source>
</evidence>